<dbReference type="Proteomes" id="UP000320160">
    <property type="component" value="Unassembled WGS sequence"/>
</dbReference>
<feature type="binding site" evidence="7">
    <location>
        <begin position="14"/>
        <end position="15"/>
    </location>
    <ligand>
        <name>substrate</name>
    </ligand>
</feature>
<dbReference type="InterPro" id="IPR004391">
    <property type="entry name" value="Glu_race"/>
</dbReference>
<dbReference type="NCBIfam" id="TIGR00067">
    <property type="entry name" value="glut_race"/>
    <property type="match status" value="1"/>
</dbReference>
<dbReference type="EMBL" id="VKKU01000001">
    <property type="protein sequence ID" value="TSB04662.1"/>
    <property type="molecule type" value="Genomic_DNA"/>
</dbReference>
<proteinExistence type="inferred from homology"/>
<sequence>MPPIDKDAPLLFFDSGIGGLSVLQAVRQSLPTAPIIYAADYAGLPYGTKSEAEIMARVPALLGRLVERYRPRLVTIACNTACTIALSHVRAALDVPVVGTVPAIKPAAESTHTGVIGLLGTAATIRQAYVDRLQTAHAPGMTLLRHAAPELVHAAESKLRGETPDPAIFLRAMQGLTLLPDGDRLDVTALGCTHFPLVQDELSMACPKMRFVDGSQGIARRICHLTEGQDWPDEASEGIFVTTGPLADVENLRAALHSYGLTQIKSL</sequence>
<feature type="active site" description="Proton donor/acceptor" evidence="7">
    <location>
        <position position="78"/>
    </location>
</feature>
<evidence type="ECO:0000256" key="1">
    <source>
        <dbReference type="ARBA" id="ARBA00001602"/>
    </source>
</evidence>
<dbReference type="GO" id="GO:0008360">
    <property type="term" value="P:regulation of cell shape"/>
    <property type="evidence" value="ECO:0007669"/>
    <property type="project" value="UniProtKB-KW"/>
</dbReference>
<dbReference type="Gene3D" id="3.40.50.1860">
    <property type="match status" value="2"/>
</dbReference>
<dbReference type="PANTHER" id="PTHR21198">
    <property type="entry name" value="GLUTAMATE RACEMASE"/>
    <property type="match status" value="1"/>
</dbReference>
<comment type="catalytic activity">
    <reaction evidence="1 7">
        <text>L-glutamate = D-glutamate</text>
        <dbReference type="Rhea" id="RHEA:12813"/>
        <dbReference type="ChEBI" id="CHEBI:29985"/>
        <dbReference type="ChEBI" id="CHEBI:29986"/>
        <dbReference type="EC" id="5.1.1.3"/>
    </reaction>
</comment>
<feature type="binding site" evidence="7">
    <location>
        <begin position="193"/>
        <end position="194"/>
    </location>
    <ligand>
        <name>substrate</name>
    </ligand>
</feature>
<dbReference type="HAMAP" id="MF_00258">
    <property type="entry name" value="Glu_racemase"/>
    <property type="match status" value="1"/>
</dbReference>
<dbReference type="RefSeq" id="WP_143775550.1">
    <property type="nucleotide sequence ID" value="NZ_VKKU01000001.1"/>
</dbReference>
<feature type="active site" description="Proton donor/acceptor" evidence="7">
    <location>
        <position position="192"/>
    </location>
</feature>
<dbReference type="SUPFAM" id="SSF53681">
    <property type="entry name" value="Aspartate/glutamate racemase"/>
    <property type="match status" value="2"/>
</dbReference>
<feature type="binding site" evidence="7">
    <location>
        <begin position="79"/>
        <end position="80"/>
    </location>
    <ligand>
        <name>substrate</name>
    </ligand>
</feature>
<keyword evidence="3 7" id="KW-0133">Cell shape</keyword>
<dbReference type="PANTHER" id="PTHR21198:SF2">
    <property type="entry name" value="GLUTAMATE RACEMASE"/>
    <property type="match status" value="1"/>
</dbReference>
<dbReference type="GO" id="GO:0008881">
    <property type="term" value="F:glutamate racemase activity"/>
    <property type="evidence" value="ECO:0007669"/>
    <property type="project" value="UniProtKB-UniRule"/>
</dbReference>
<keyword evidence="5 7" id="KW-0413">Isomerase</keyword>
<keyword evidence="6 7" id="KW-0961">Cell wall biogenesis/degradation</keyword>
<dbReference type="InterPro" id="IPR001920">
    <property type="entry name" value="Asp/Glu_race"/>
</dbReference>
<reference evidence="8 9" key="1">
    <citation type="submission" date="2019-07" db="EMBL/GenBank/DDBJ databases">
        <authorList>
            <person name="Park M."/>
        </authorList>
    </citation>
    <scope>NUCLEOTIDE SEQUENCE [LARGE SCALE GENOMIC DNA]</scope>
    <source>
        <strain evidence="8 9">KCTC32445</strain>
    </source>
</reference>
<dbReference type="OrthoDB" id="9801055at2"/>
<name>A0A553WIY5_9SPHN</name>
<comment type="caution">
    <text evidence="8">The sequence shown here is derived from an EMBL/GenBank/DDBJ whole genome shotgun (WGS) entry which is preliminary data.</text>
</comment>
<evidence type="ECO:0000256" key="6">
    <source>
        <dbReference type="ARBA" id="ARBA00023316"/>
    </source>
</evidence>
<dbReference type="EC" id="5.1.1.3" evidence="2 7"/>
<evidence type="ECO:0000313" key="8">
    <source>
        <dbReference type="EMBL" id="TSB04662.1"/>
    </source>
</evidence>
<dbReference type="AlphaFoldDB" id="A0A553WIY5"/>
<accession>A0A553WIY5</accession>
<gene>
    <name evidence="7 8" type="primary">murI</name>
    <name evidence="8" type="ORF">FOM92_04400</name>
</gene>
<dbReference type="GO" id="GO:0071555">
    <property type="term" value="P:cell wall organization"/>
    <property type="evidence" value="ECO:0007669"/>
    <property type="project" value="UniProtKB-KW"/>
</dbReference>
<dbReference type="UniPathway" id="UPA00219"/>
<evidence type="ECO:0000313" key="9">
    <source>
        <dbReference type="Proteomes" id="UP000320160"/>
    </source>
</evidence>
<comment type="function">
    <text evidence="7">Provides the (R)-glutamate required for cell wall biosynthesis.</text>
</comment>
<evidence type="ECO:0000256" key="7">
    <source>
        <dbReference type="HAMAP-Rule" id="MF_00258"/>
    </source>
</evidence>
<dbReference type="GO" id="GO:0009252">
    <property type="term" value="P:peptidoglycan biosynthetic process"/>
    <property type="evidence" value="ECO:0007669"/>
    <property type="project" value="UniProtKB-UniRule"/>
</dbReference>
<dbReference type="Pfam" id="PF01177">
    <property type="entry name" value="Asp_Glu_race"/>
    <property type="match status" value="1"/>
</dbReference>
<evidence type="ECO:0000256" key="4">
    <source>
        <dbReference type="ARBA" id="ARBA00022984"/>
    </source>
</evidence>
<comment type="similarity">
    <text evidence="7">Belongs to the aspartate/glutamate racemases family.</text>
</comment>
<organism evidence="8 9">
    <name type="scientific">Sphingorhabdus contaminans</name>
    <dbReference type="NCBI Taxonomy" id="1343899"/>
    <lineage>
        <taxon>Bacteria</taxon>
        <taxon>Pseudomonadati</taxon>
        <taxon>Pseudomonadota</taxon>
        <taxon>Alphaproteobacteria</taxon>
        <taxon>Sphingomonadales</taxon>
        <taxon>Sphingomonadaceae</taxon>
        <taxon>Sphingorhabdus</taxon>
    </lineage>
</organism>
<keyword evidence="9" id="KW-1185">Reference proteome</keyword>
<comment type="pathway">
    <text evidence="7">Cell wall biogenesis; peptidoglycan biosynthesis.</text>
</comment>
<protein>
    <recommendedName>
        <fullName evidence="2 7">Glutamate racemase</fullName>
        <ecNumber evidence="2 7">5.1.1.3</ecNumber>
    </recommendedName>
</protein>
<evidence type="ECO:0000256" key="3">
    <source>
        <dbReference type="ARBA" id="ARBA00022960"/>
    </source>
</evidence>
<keyword evidence="4 7" id="KW-0573">Peptidoglycan synthesis</keyword>
<evidence type="ECO:0000256" key="5">
    <source>
        <dbReference type="ARBA" id="ARBA00023235"/>
    </source>
</evidence>
<evidence type="ECO:0000256" key="2">
    <source>
        <dbReference type="ARBA" id="ARBA00013090"/>
    </source>
</evidence>
<feature type="binding site" evidence="7">
    <location>
        <begin position="46"/>
        <end position="47"/>
    </location>
    <ligand>
        <name>substrate</name>
    </ligand>
</feature>
<dbReference type="InterPro" id="IPR015942">
    <property type="entry name" value="Asp/Glu/hydantoin_racemase"/>
</dbReference>